<dbReference type="EMBL" id="AJWZ01000877">
    <property type="protein sequence ID" value="EKC75492.1"/>
    <property type="molecule type" value="Genomic_DNA"/>
</dbReference>
<feature type="non-terminal residue" evidence="2">
    <location>
        <position position="1"/>
    </location>
</feature>
<accession>K1TQX5</accession>
<dbReference type="Pfam" id="PF19904">
    <property type="entry name" value="DUF6377"/>
    <property type="match status" value="1"/>
</dbReference>
<proteinExistence type="predicted"/>
<evidence type="ECO:0000259" key="1">
    <source>
        <dbReference type="Pfam" id="PF19904"/>
    </source>
</evidence>
<dbReference type="InterPro" id="IPR045957">
    <property type="entry name" value="DUF6377"/>
</dbReference>
<comment type="caution">
    <text evidence="2">The sequence shown here is derived from an EMBL/GenBank/DDBJ whole genome shotgun (WGS) entry which is preliminary data.</text>
</comment>
<dbReference type="AlphaFoldDB" id="K1TQX5"/>
<gene>
    <name evidence="2" type="ORF">OBE_01336</name>
</gene>
<protein>
    <submittedName>
        <fullName evidence="2">Transcriptional regulator</fullName>
    </submittedName>
</protein>
<evidence type="ECO:0000313" key="2">
    <source>
        <dbReference type="EMBL" id="EKC75492.1"/>
    </source>
</evidence>
<organism evidence="2">
    <name type="scientific">human gut metagenome</name>
    <dbReference type="NCBI Taxonomy" id="408170"/>
    <lineage>
        <taxon>unclassified sequences</taxon>
        <taxon>metagenomes</taxon>
        <taxon>organismal metagenomes</taxon>
    </lineage>
</organism>
<reference evidence="2" key="1">
    <citation type="journal article" date="2013" name="Environ. Microbiol.">
        <title>Microbiota from the distal guts of lean and obese adolescents exhibit partial functional redundancy besides clear differences in community structure.</title>
        <authorList>
            <person name="Ferrer M."/>
            <person name="Ruiz A."/>
            <person name="Lanza F."/>
            <person name="Haange S.B."/>
            <person name="Oberbach A."/>
            <person name="Till H."/>
            <person name="Bargiela R."/>
            <person name="Campoy C."/>
            <person name="Segura M.T."/>
            <person name="Richter M."/>
            <person name="von Bergen M."/>
            <person name="Seifert J."/>
            <person name="Suarez A."/>
        </authorList>
    </citation>
    <scope>NUCLEOTIDE SEQUENCE</scope>
</reference>
<sequence length="123" mass="14550">LNKLAANGGLQELYRRLKSSAIVEDEIEEFLEDFDRIFLRIFPEFVVSFNGLMKEDENIQPKKVGRLNTELRIYALLRLGIVENEKIATFLRCSKQTVYSYRSRIRLRSLYPEDFEERVAKID</sequence>
<name>K1TQX5_9ZZZZ</name>
<feature type="domain" description="DUF6377" evidence="1">
    <location>
        <begin position="2"/>
        <end position="88"/>
    </location>
</feature>